<comment type="catalytic activity">
    <reaction evidence="25">
        <text>1,2-di-(9Z-octadecenoyl)-glycerol + (9Z)-octadecenoate + H(+) = 1,2,3-tri-(9Z-octadecenoyl)-glycerol + H2O</text>
        <dbReference type="Rhea" id="RHEA:38379"/>
        <dbReference type="ChEBI" id="CHEBI:15377"/>
        <dbReference type="ChEBI" id="CHEBI:15378"/>
        <dbReference type="ChEBI" id="CHEBI:30823"/>
        <dbReference type="ChEBI" id="CHEBI:52323"/>
        <dbReference type="ChEBI" id="CHEBI:53753"/>
    </reaction>
    <physiologicalReaction direction="left-to-right" evidence="25">
        <dbReference type="Rhea" id="RHEA:38380"/>
    </physiologicalReaction>
</comment>
<keyword evidence="15 29" id="KW-0472">Membrane</keyword>
<feature type="active site" evidence="30">
    <location>
        <position position="444"/>
    </location>
</feature>
<evidence type="ECO:0000256" key="5">
    <source>
        <dbReference type="ARBA" id="ARBA00001313"/>
    </source>
</evidence>
<comment type="catalytic activity">
    <reaction evidence="27">
        <text>1-(9Z-octadecenoyl)-glycerol + (9Z)-octadecenoyl-CoA = 1,2-di-(9Z-octadecenoyl)-glycerol + CoA</text>
        <dbReference type="Rhea" id="RHEA:37915"/>
        <dbReference type="ChEBI" id="CHEBI:52323"/>
        <dbReference type="ChEBI" id="CHEBI:57287"/>
        <dbReference type="ChEBI" id="CHEBI:57387"/>
        <dbReference type="ChEBI" id="CHEBI:75342"/>
    </reaction>
    <physiologicalReaction direction="left-to-right" evidence="27">
        <dbReference type="Rhea" id="RHEA:37916"/>
    </physiologicalReaction>
</comment>
<dbReference type="GO" id="GO:0004144">
    <property type="term" value="F:diacylglycerol O-acyltransferase activity"/>
    <property type="evidence" value="ECO:0007669"/>
    <property type="project" value="UniProtKB-EC"/>
</dbReference>
<keyword evidence="14 32" id="KW-1133">Transmembrane helix</keyword>
<comment type="pathway">
    <text evidence="9">Lipid metabolism; glycerolipid metabolism.</text>
</comment>
<comment type="catalytic activity">
    <reaction evidence="28">
        <text>1,3-di-(9Z-octadecenoyl)-glycerol + (9Z)-octadecenoyl-CoA = 1,2,3-tri-(9Z-octadecenoyl)-glycerol + CoA</text>
        <dbReference type="Rhea" id="RHEA:38435"/>
        <dbReference type="ChEBI" id="CHEBI:53753"/>
        <dbReference type="ChEBI" id="CHEBI:57287"/>
        <dbReference type="ChEBI" id="CHEBI:57387"/>
        <dbReference type="ChEBI" id="CHEBI:75735"/>
    </reaction>
    <physiologicalReaction direction="left-to-right" evidence="28">
        <dbReference type="Rhea" id="RHEA:38436"/>
    </physiologicalReaction>
</comment>
<comment type="catalytic activity">
    <reaction evidence="21">
        <text>2,3-di-(9Z)-octadecenoyl-sn-glycerol + (9Z)-octadecenoyl-CoA = 1,2,3-tri-(9Z-octadecenoyl)-glycerol + CoA</text>
        <dbReference type="Rhea" id="RHEA:38439"/>
        <dbReference type="ChEBI" id="CHEBI:53753"/>
        <dbReference type="ChEBI" id="CHEBI:57287"/>
        <dbReference type="ChEBI" id="CHEBI:57387"/>
        <dbReference type="ChEBI" id="CHEBI:75824"/>
    </reaction>
    <physiologicalReaction direction="left-to-right" evidence="21">
        <dbReference type="Rhea" id="RHEA:38440"/>
    </physiologicalReaction>
</comment>
<evidence type="ECO:0000256" key="20">
    <source>
        <dbReference type="ARBA" id="ARBA00047807"/>
    </source>
</evidence>
<dbReference type="GO" id="GO:0005789">
    <property type="term" value="C:endoplasmic reticulum membrane"/>
    <property type="evidence" value="ECO:0007669"/>
    <property type="project" value="UniProtKB-SubCell"/>
</dbReference>
<evidence type="ECO:0000256" key="32">
    <source>
        <dbReference type="SAM" id="Phobius"/>
    </source>
</evidence>
<evidence type="ECO:0000256" key="14">
    <source>
        <dbReference type="ARBA" id="ARBA00022989"/>
    </source>
</evidence>
<evidence type="ECO:0000256" key="15">
    <source>
        <dbReference type="ARBA" id="ARBA00023136"/>
    </source>
</evidence>
<feature type="transmembrane region" description="Helical" evidence="32">
    <location>
        <begin position="183"/>
        <end position="202"/>
    </location>
</feature>
<feature type="region of interest" description="Disordered" evidence="31">
    <location>
        <begin position="1"/>
        <end position="66"/>
    </location>
</feature>
<dbReference type="AlphaFoldDB" id="A0A8B7YXV8"/>
<feature type="compositionally biased region" description="Basic and acidic residues" evidence="31">
    <location>
        <begin position="19"/>
        <end position="48"/>
    </location>
</feature>
<dbReference type="KEGG" id="aplc:110982992"/>
<feature type="transmembrane region" description="Helical" evidence="32">
    <location>
        <begin position="455"/>
        <end position="477"/>
    </location>
</feature>
<reference evidence="34" key="1">
    <citation type="submission" date="2025-08" db="UniProtKB">
        <authorList>
            <consortium name="RefSeq"/>
        </authorList>
    </citation>
    <scope>IDENTIFICATION</scope>
</reference>
<feature type="transmembrane region" description="Helical" evidence="32">
    <location>
        <begin position="311"/>
        <end position="331"/>
    </location>
</feature>
<comment type="catalytic activity">
    <reaction evidence="5">
        <text>2-(9Z-octadecenoyl)-glycerol + hexadecanoyl-CoA = 1-hexadecanoyl-2-(9Z-octadecenoyl)-sn-glycerol + CoA</text>
        <dbReference type="Rhea" id="RHEA:38071"/>
        <dbReference type="ChEBI" id="CHEBI:57287"/>
        <dbReference type="ChEBI" id="CHEBI:57379"/>
        <dbReference type="ChEBI" id="CHEBI:73990"/>
        <dbReference type="ChEBI" id="CHEBI:75466"/>
    </reaction>
    <physiologicalReaction direction="left-to-right" evidence="5">
        <dbReference type="Rhea" id="RHEA:38072"/>
    </physiologicalReaction>
</comment>
<dbReference type="UniPathway" id="UPA00230"/>
<keyword evidence="33" id="KW-1185">Reference proteome</keyword>
<evidence type="ECO:0000256" key="13">
    <source>
        <dbReference type="ARBA" id="ARBA00022824"/>
    </source>
</evidence>
<dbReference type="GO" id="GO:0019432">
    <property type="term" value="P:triglyceride biosynthetic process"/>
    <property type="evidence" value="ECO:0007669"/>
    <property type="project" value="InterPro"/>
</dbReference>
<feature type="transmembrane region" description="Helical" evidence="32">
    <location>
        <begin position="123"/>
        <end position="144"/>
    </location>
</feature>
<evidence type="ECO:0000256" key="7">
    <source>
        <dbReference type="ARBA" id="ARBA00001764"/>
    </source>
</evidence>
<sequence>MAKAAMKTSSPEQKVRRRQTSEKKEEAGSKEDTPPADDTDKEKNKEDSPNLAELSGPPDRPIHTDQSSLLSNASGFNNYRGFLNLCIVLLAMSSGRLVLENLIKYGILVDPISMLKIFLRNPYSLPSGTLAALINVFVVIQFGIEKIVAKGLIGETAAKFLTFVNLATLIIFPAVVITIVRPVPFGAICVSGMYTITFLKMISYSAVNRWCREALQAEKAVRRQSSKGGRDKRRNSKQKSKKEANSNMESKEAVTSQENGFVTIEQSQLVKYPDNLNFKDLYYFALAPTLCYELNFPRSPRIRKRFLARRIIELLFLVHLSLGLIQQWIVPTVMNAMKPFSEMDLTRMVERILKLAVSIFLIWLMFFYFYFHSFLNIIAELLRFADREFYRDWWNSESVGYFWRNWNIPTYRWCARHVYKPMLKHGYSKLSGQVCVFFLSAIFHEYLLSVPLHMFRLWGFMGMILQIPLAFFVSAFLKGYTANMAVWLSIIIGQPIAVLMYVHDYYIENYIAANATVS</sequence>
<evidence type="ECO:0000256" key="16">
    <source>
        <dbReference type="ARBA" id="ARBA00023315"/>
    </source>
</evidence>
<dbReference type="PIRSF" id="PIRSF000439">
    <property type="entry name" value="Oat_ACAT_DAG_ARE"/>
    <property type="match status" value="1"/>
</dbReference>
<evidence type="ECO:0000256" key="19">
    <source>
        <dbReference type="ARBA" id="ARBA00047609"/>
    </source>
</evidence>
<feature type="transmembrane region" description="Helical" evidence="32">
    <location>
        <begin position="82"/>
        <end position="103"/>
    </location>
</feature>
<evidence type="ECO:0000256" key="1">
    <source>
        <dbReference type="ARBA" id="ARBA00000174"/>
    </source>
</evidence>
<comment type="subunit">
    <text evidence="17">Homodimer or homotetramer; both forms have similar enzymatic activities.</text>
</comment>
<dbReference type="OMA" id="RCHDYRR"/>
<dbReference type="CTD" id="8694"/>
<dbReference type="InterPro" id="IPR004299">
    <property type="entry name" value="MBOAT_fam"/>
</dbReference>
<comment type="catalytic activity">
    <reaction evidence="6">
        <text>1,2-di-(9Z-octadecenoyl)-sn-glycerol + hexadecanoyl-CoA = 1,2-di-(9Z)-octadecenoyl-3-hexadecanoyl-sn-glycerol + CoA</text>
        <dbReference type="Rhea" id="RHEA:38163"/>
        <dbReference type="ChEBI" id="CHEBI:52333"/>
        <dbReference type="ChEBI" id="CHEBI:57287"/>
        <dbReference type="ChEBI" id="CHEBI:57379"/>
        <dbReference type="ChEBI" id="CHEBI:75583"/>
    </reaction>
    <physiologicalReaction direction="left-to-right" evidence="6">
        <dbReference type="Rhea" id="RHEA:38164"/>
    </physiologicalReaction>
</comment>
<evidence type="ECO:0000256" key="30">
    <source>
        <dbReference type="PIRSR" id="PIRSR000439-1"/>
    </source>
</evidence>
<comment type="similarity">
    <text evidence="10 29">Belongs to the membrane-bound acyltransferase family. Sterol o-acyltransferase subfamily.</text>
</comment>
<comment type="catalytic activity">
    <reaction evidence="20">
        <text>1-O-(9Z-octadecenyl)-glycerol + (9Z)-octadecenoyl-CoA = 1-O-(9Z-octadecyl)-3-(9Z-octadecenoyl)-glycerol + CoA</text>
        <dbReference type="Rhea" id="RHEA:55340"/>
        <dbReference type="ChEBI" id="CHEBI:34116"/>
        <dbReference type="ChEBI" id="CHEBI:57287"/>
        <dbReference type="ChEBI" id="CHEBI:57387"/>
        <dbReference type="ChEBI" id="CHEBI:197429"/>
    </reaction>
    <physiologicalReaction direction="left-to-right" evidence="20">
        <dbReference type="Rhea" id="RHEA:55341"/>
    </physiologicalReaction>
</comment>
<accession>A0A8B7YXV8</accession>
<evidence type="ECO:0000256" key="2">
    <source>
        <dbReference type="ARBA" id="ARBA00000633"/>
    </source>
</evidence>
<evidence type="ECO:0000256" key="12">
    <source>
        <dbReference type="ARBA" id="ARBA00022692"/>
    </source>
</evidence>
<evidence type="ECO:0000256" key="9">
    <source>
        <dbReference type="ARBA" id="ARBA00005175"/>
    </source>
</evidence>
<keyword evidence="11 29" id="KW-0808">Transferase</keyword>
<evidence type="ECO:0000256" key="28">
    <source>
        <dbReference type="ARBA" id="ARBA00049549"/>
    </source>
</evidence>
<dbReference type="InterPro" id="IPR027251">
    <property type="entry name" value="Diacylglycerol_acylTrfase1"/>
</dbReference>
<dbReference type="InterPro" id="IPR014371">
    <property type="entry name" value="Oat_ACAT_DAG_ARE"/>
</dbReference>
<dbReference type="Proteomes" id="UP000694845">
    <property type="component" value="Unplaced"/>
</dbReference>
<comment type="catalytic activity">
    <reaction evidence="3">
        <text>13-cis-retinol + hexadecanoyl-CoA = 13-cis-retinyl hexadecanoate + CoA</text>
        <dbReference type="Rhea" id="RHEA:55296"/>
        <dbReference type="ChEBI" id="CHEBI:45479"/>
        <dbReference type="ChEBI" id="CHEBI:57287"/>
        <dbReference type="ChEBI" id="CHEBI:57379"/>
        <dbReference type="ChEBI" id="CHEBI:138722"/>
    </reaction>
    <physiologicalReaction direction="left-to-right" evidence="3">
        <dbReference type="Rhea" id="RHEA:55297"/>
    </physiologicalReaction>
</comment>
<feature type="transmembrane region" description="Helical" evidence="32">
    <location>
        <begin position="156"/>
        <end position="177"/>
    </location>
</feature>
<evidence type="ECO:0000256" key="17">
    <source>
        <dbReference type="ARBA" id="ARBA00023610"/>
    </source>
</evidence>
<name>A0A8B7YXV8_ACAPL</name>
<evidence type="ECO:0000256" key="25">
    <source>
        <dbReference type="ARBA" id="ARBA00048728"/>
    </source>
</evidence>
<protein>
    <recommendedName>
        <fullName evidence="29">O-acyltransferase</fullName>
    </recommendedName>
</protein>
<keyword evidence="13 29" id="KW-0256">Endoplasmic reticulum</keyword>
<comment type="catalytic activity">
    <reaction evidence="19">
        <text>1-O-(9Z-octadecyl)-3-(9Z-octadecenoyl)-glycerol + (9Z)-octadecenoyl-CoA = 1-O-(9Z-octadecenyl)-2,3-di-(9Z-octadecenoyl)glycerol + CoA</text>
        <dbReference type="Rhea" id="RHEA:55344"/>
        <dbReference type="ChEBI" id="CHEBI:57287"/>
        <dbReference type="ChEBI" id="CHEBI:57387"/>
        <dbReference type="ChEBI" id="CHEBI:138735"/>
        <dbReference type="ChEBI" id="CHEBI:197429"/>
    </reaction>
    <physiologicalReaction direction="left-to-right" evidence="19">
        <dbReference type="Rhea" id="RHEA:55345"/>
    </physiologicalReaction>
</comment>
<comment type="catalytic activity">
    <reaction evidence="24">
        <text>an acyl-CoA + a 1,2-diacyl-sn-glycerol = a triacyl-sn-glycerol + CoA</text>
        <dbReference type="Rhea" id="RHEA:10868"/>
        <dbReference type="ChEBI" id="CHEBI:17815"/>
        <dbReference type="ChEBI" id="CHEBI:57287"/>
        <dbReference type="ChEBI" id="CHEBI:58342"/>
        <dbReference type="ChEBI" id="CHEBI:64615"/>
        <dbReference type="EC" id="2.3.1.20"/>
    </reaction>
    <physiologicalReaction direction="left-to-right" evidence="24">
        <dbReference type="Rhea" id="RHEA:10869"/>
    </physiologicalReaction>
</comment>
<dbReference type="PANTHER" id="PTHR10408:SF7">
    <property type="entry name" value="DIACYLGLYCEROL O-ACYLTRANSFERASE 1"/>
    <property type="match status" value="1"/>
</dbReference>
<feature type="transmembrane region" description="Helical" evidence="32">
    <location>
        <begin position="430"/>
        <end position="449"/>
    </location>
</feature>
<evidence type="ECO:0000256" key="18">
    <source>
        <dbReference type="ARBA" id="ARBA00047367"/>
    </source>
</evidence>
<organism evidence="33 34">
    <name type="scientific">Acanthaster planci</name>
    <name type="common">Crown-of-thorns starfish</name>
    <dbReference type="NCBI Taxonomy" id="133434"/>
    <lineage>
        <taxon>Eukaryota</taxon>
        <taxon>Metazoa</taxon>
        <taxon>Echinodermata</taxon>
        <taxon>Eleutherozoa</taxon>
        <taxon>Asterozoa</taxon>
        <taxon>Asteroidea</taxon>
        <taxon>Valvatacea</taxon>
        <taxon>Valvatida</taxon>
        <taxon>Acanthasteridae</taxon>
        <taxon>Acanthaster</taxon>
    </lineage>
</organism>
<comment type="catalytic activity">
    <reaction evidence="22">
        <text>2-(9Z-octadecenoyl)-glycerol + (9Z)-octadecenoyl-CoA = 1,2-di-(9Z-octadecenoyl)-sn-glycerol + CoA</text>
        <dbReference type="Rhea" id="RHEA:37911"/>
        <dbReference type="ChEBI" id="CHEBI:52333"/>
        <dbReference type="ChEBI" id="CHEBI:57287"/>
        <dbReference type="ChEBI" id="CHEBI:57387"/>
        <dbReference type="ChEBI" id="CHEBI:73990"/>
    </reaction>
    <physiologicalReaction direction="left-to-right" evidence="22">
        <dbReference type="Rhea" id="RHEA:37912"/>
    </physiologicalReaction>
</comment>
<evidence type="ECO:0000256" key="21">
    <source>
        <dbReference type="ARBA" id="ARBA00048096"/>
    </source>
</evidence>
<evidence type="ECO:0000313" key="34">
    <source>
        <dbReference type="RefSeq" id="XP_022097517.1"/>
    </source>
</evidence>
<evidence type="ECO:0000313" key="33">
    <source>
        <dbReference type="Proteomes" id="UP000694845"/>
    </source>
</evidence>
<comment type="catalytic activity">
    <reaction evidence="4">
        <text>hexadecane-1,2-diol + 2 hexadecanoyl-CoA = 1,2-O,O-dihexadecanoyl-1,2-hexadecanediol + 2 CoA</text>
        <dbReference type="Rhea" id="RHEA:38211"/>
        <dbReference type="ChEBI" id="CHEBI:57287"/>
        <dbReference type="ChEBI" id="CHEBI:57379"/>
        <dbReference type="ChEBI" id="CHEBI:75586"/>
        <dbReference type="ChEBI" id="CHEBI:75608"/>
    </reaction>
    <physiologicalReaction direction="left-to-right" evidence="4">
        <dbReference type="Rhea" id="RHEA:38212"/>
    </physiologicalReaction>
</comment>
<comment type="catalytic activity">
    <reaction evidence="2">
        <text>all-trans-retinol + an acyl-CoA = an all-trans-retinyl ester + CoA</text>
        <dbReference type="Rhea" id="RHEA:11488"/>
        <dbReference type="ChEBI" id="CHEBI:17336"/>
        <dbReference type="ChEBI" id="CHEBI:57287"/>
        <dbReference type="ChEBI" id="CHEBI:58342"/>
        <dbReference type="ChEBI" id="CHEBI:63410"/>
        <dbReference type="EC" id="2.3.1.76"/>
    </reaction>
    <physiologicalReaction direction="left-to-right" evidence="2">
        <dbReference type="Rhea" id="RHEA:11489"/>
    </physiologicalReaction>
</comment>
<evidence type="ECO:0000256" key="26">
    <source>
        <dbReference type="ARBA" id="ARBA00048907"/>
    </source>
</evidence>
<comment type="catalytic activity">
    <reaction evidence="23">
        <text>1-octadecanoyl-2-(5Z,8Z,11Z,14Z-eicosatetraenoyl)-sn-glycerol + (9Z)-octadecenoyl-CoA = 1-octadecanoyl-2-(5Z,8Z,11Z,14Z)-eicosatetraenoyl-3-(9Z)-octadecenoyl-sn-glycerol + CoA</text>
        <dbReference type="Rhea" id="RHEA:38307"/>
        <dbReference type="ChEBI" id="CHEBI:57287"/>
        <dbReference type="ChEBI" id="CHEBI:57387"/>
        <dbReference type="ChEBI" id="CHEBI:75728"/>
        <dbReference type="ChEBI" id="CHEBI:75729"/>
    </reaction>
    <physiologicalReaction direction="left-to-right" evidence="23">
        <dbReference type="Rhea" id="RHEA:38308"/>
    </physiologicalReaction>
</comment>
<evidence type="ECO:0000256" key="29">
    <source>
        <dbReference type="PIRNR" id="PIRNR000439"/>
    </source>
</evidence>
<keyword evidence="12 32" id="KW-0812">Transmembrane</keyword>
<evidence type="ECO:0000256" key="24">
    <source>
        <dbReference type="ARBA" id="ARBA00048634"/>
    </source>
</evidence>
<evidence type="ECO:0000256" key="4">
    <source>
        <dbReference type="ARBA" id="ARBA00001118"/>
    </source>
</evidence>
<feature type="compositionally biased region" description="Basic and acidic residues" evidence="31">
    <location>
        <begin position="241"/>
        <end position="252"/>
    </location>
</feature>
<comment type="catalytic activity">
    <reaction evidence="26">
        <text>hexadecan-1-ol + hexadecanoyl-CoA = hexadecyl hexadecanoate + CoA</text>
        <dbReference type="Rhea" id="RHEA:38167"/>
        <dbReference type="ChEBI" id="CHEBI:16125"/>
        <dbReference type="ChEBI" id="CHEBI:57287"/>
        <dbReference type="ChEBI" id="CHEBI:57379"/>
        <dbReference type="ChEBI" id="CHEBI:75584"/>
    </reaction>
    <physiologicalReaction direction="left-to-right" evidence="26">
        <dbReference type="Rhea" id="RHEA:38168"/>
    </physiologicalReaction>
</comment>
<evidence type="ECO:0000256" key="6">
    <source>
        <dbReference type="ARBA" id="ARBA00001349"/>
    </source>
</evidence>
<evidence type="ECO:0000256" key="22">
    <source>
        <dbReference type="ARBA" id="ARBA00048135"/>
    </source>
</evidence>
<comment type="catalytic activity">
    <reaction evidence="1">
        <text>hexadecane-1,2-diol + hexadecanoyl-CoA = 2-hydroxyhexadecyl hexadecanoate + CoA</text>
        <dbReference type="Rhea" id="RHEA:38171"/>
        <dbReference type="ChEBI" id="CHEBI:57287"/>
        <dbReference type="ChEBI" id="CHEBI:57379"/>
        <dbReference type="ChEBI" id="CHEBI:75586"/>
        <dbReference type="ChEBI" id="CHEBI:75587"/>
    </reaction>
    <physiologicalReaction direction="left-to-right" evidence="1">
        <dbReference type="Rhea" id="RHEA:38172"/>
    </physiologicalReaction>
</comment>
<keyword evidence="16 29" id="KW-0012">Acyltransferase</keyword>
<comment type="catalytic activity">
    <reaction evidence="18">
        <text>1,2-di-(9Z-octadecenoyl)-sn-glycerol + (9Z)-octadecenoyl-CoA = 1,2,3-tri-(9Z-octadecenoyl)-glycerol + CoA</text>
        <dbReference type="Rhea" id="RHEA:38219"/>
        <dbReference type="ChEBI" id="CHEBI:52333"/>
        <dbReference type="ChEBI" id="CHEBI:53753"/>
        <dbReference type="ChEBI" id="CHEBI:57287"/>
        <dbReference type="ChEBI" id="CHEBI:57387"/>
    </reaction>
    <physiologicalReaction direction="left-to-right" evidence="18">
        <dbReference type="Rhea" id="RHEA:38220"/>
    </physiologicalReaction>
</comment>
<evidence type="ECO:0000256" key="3">
    <source>
        <dbReference type="ARBA" id="ARBA00000895"/>
    </source>
</evidence>
<evidence type="ECO:0000256" key="8">
    <source>
        <dbReference type="ARBA" id="ARBA00004477"/>
    </source>
</evidence>
<dbReference type="GO" id="GO:0050252">
    <property type="term" value="F:retinol O-fatty-acyltransferase activity"/>
    <property type="evidence" value="ECO:0007669"/>
    <property type="project" value="UniProtKB-EC"/>
</dbReference>
<evidence type="ECO:0000256" key="27">
    <source>
        <dbReference type="ARBA" id="ARBA00049168"/>
    </source>
</evidence>
<dbReference type="Pfam" id="PF03062">
    <property type="entry name" value="MBOAT"/>
    <property type="match status" value="1"/>
</dbReference>
<evidence type="ECO:0000256" key="11">
    <source>
        <dbReference type="ARBA" id="ARBA00022679"/>
    </source>
</evidence>
<dbReference type="PANTHER" id="PTHR10408">
    <property type="entry name" value="STEROL O-ACYLTRANSFERASE"/>
    <property type="match status" value="1"/>
</dbReference>
<feature type="transmembrane region" description="Helical" evidence="32">
    <location>
        <begin position="484"/>
        <end position="502"/>
    </location>
</feature>
<feature type="region of interest" description="Disordered" evidence="31">
    <location>
        <begin position="222"/>
        <end position="254"/>
    </location>
</feature>
<dbReference type="RefSeq" id="XP_022097517.1">
    <property type="nucleotide sequence ID" value="XM_022241825.1"/>
</dbReference>
<dbReference type="GeneID" id="110982992"/>
<dbReference type="PIRSF" id="PIRSF500231">
    <property type="entry name" value="Oat_dag"/>
    <property type="match status" value="1"/>
</dbReference>
<evidence type="ECO:0000256" key="10">
    <source>
        <dbReference type="ARBA" id="ARBA00009010"/>
    </source>
</evidence>
<proteinExistence type="inferred from homology"/>
<feature type="compositionally biased region" description="Basic residues" evidence="31">
    <location>
        <begin position="222"/>
        <end position="240"/>
    </location>
</feature>
<gene>
    <name evidence="34" type="primary">LOC110982992</name>
</gene>
<dbReference type="OrthoDB" id="10039049at2759"/>
<comment type="subcellular location">
    <subcellularLocation>
        <location evidence="8 29">Endoplasmic reticulum membrane</location>
        <topology evidence="8 29">Multi-pass membrane protein</topology>
    </subcellularLocation>
</comment>
<evidence type="ECO:0000256" key="23">
    <source>
        <dbReference type="ARBA" id="ARBA00048614"/>
    </source>
</evidence>
<feature type="transmembrane region" description="Helical" evidence="32">
    <location>
        <begin position="351"/>
        <end position="371"/>
    </location>
</feature>
<evidence type="ECO:0000256" key="31">
    <source>
        <dbReference type="SAM" id="MobiDB-lite"/>
    </source>
</evidence>
<comment type="catalytic activity">
    <reaction evidence="7">
        <text>all-trans-retinol + hexadecanoyl-CoA = all-trans-retinyl hexadecanoate + CoA</text>
        <dbReference type="Rhea" id="RHEA:38175"/>
        <dbReference type="ChEBI" id="CHEBI:17336"/>
        <dbReference type="ChEBI" id="CHEBI:17616"/>
        <dbReference type="ChEBI" id="CHEBI:57287"/>
        <dbReference type="ChEBI" id="CHEBI:57379"/>
    </reaction>
    <physiologicalReaction direction="left-to-right" evidence="7">
        <dbReference type="Rhea" id="RHEA:38176"/>
    </physiologicalReaction>
</comment>